<keyword evidence="2" id="KW-1185">Reference proteome</keyword>
<dbReference type="PANTHER" id="PTHR33991:SF1">
    <property type="entry name" value="DNA REPAIR PROTEIN RECO"/>
    <property type="match status" value="1"/>
</dbReference>
<dbReference type="PANTHER" id="PTHR33991">
    <property type="entry name" value="DNA REPAIR PROTEIN RECO"/>
    <property type="match status" value="1"/>
</dbReference>
<dbReference type="AlphaFoldDB" id="A0A2Z4LMF5"/>
<dbReference type="SUPFAM" id="SSF50249">
    <property type="entry name" value="Nucleic acid-binding proteins"/>
    <property type="match status" value="1"/>
</dbReference>
<dbReference type="InterPro" id="IPR003717">
    <property type="entry name" value="RecO"/>
</dbReference>
<dbReference type="InterPro" id="IPR022572">
    <property type="entry name" value="DNA_rep/recomb_RecO_N"/>
</dbReference>
<proteinExistence type="predicted"/>
<dbReference type="InterPro" id="IPR037278">
    <property type="entry name" value="ARFGAP/RecO"/>
</dbReference>
<dbReference type="KEGG" id="mclo:DK849_02785"/>
<dbReference type="GO" id="GO:0043590">
    <property type="term" value="C:bacterial nucleoid"/>
    <property type="evidence" value="ECO:0007669"/>
    <property type="project" value="TreeGrafter"/>
</dbReference>
<dbReference type="NCBIfam" id="TIGR00613">
    <property type="entry name" value="reco"/>
    <property type="match status" value="1"/>
</dbReference>
<sequence>MEKEITGIVIKKTAIHEYDAFVKVLSKEGIVDLYCKGVNKPESKNRNALNLLDVSNFEIFIPKDNQFNHRLKRATLIKQFPYDSNLLNIQTQLLHWFNLIKSENCELLIEWYIELNKYWKTNKDYKIYTFLLFKILQAEGINPYLNGCVECNKTEDIVSFALYKGGYLCQKHAINQPIMNVGILKSLFYLDKTFELYASNVSHEDNKTIFKLIIEYLTELI</sequence>
<dbReference type="Gene3D" id="2.40.50.140">
    <property type="entry name" value="Nucleic acid-binding proteins"/>
    <property type="match status" value="1"/>
</dbReference>
<dbReference type="GO" id="GO:0006310">
    <property type="term" value="P:DNA recombination"/>
    <property type="evidence" value="ECO:0007669"/>
    <property type="project" value="InterPro"/>
</dbReference>
<dbReference type="SUPFAM" id="SSF57863">
    <property type="entry name" value="ArfGap/RecO-like zinc finger"/>
    <property type="match status" value="1"/>
</dbReference>
<organism evidence="1 2">
    <name type="scientific">Metamycoplasma cloacale</name>
    <dbReference type="NCBI Taxonomy" id="92401"/>
    <lineage>
        <taxon>Bacteria</taxon>
        <taxon>Bacillati</taxon>
        <taxon>Mycoplasmatota</taxon>
        <taxon>Mycoplasmoidales</taxon>
        <taxon>Metamycoplasmataceae</taxon>
        <taxon>Metamycoplasma</taxon>
    </lineage>
</organism>
<accession>A0A2Z4LMF5</accession>
<reference evidence="2" key="1">
    <citation type="submission" date="2018-06" db="EMBL/GenBank/DDBJ databases">
        <title>Complete genome sequences of Mycoplasma anatis, M. anseris and M. cloacale type strains.</title>
        <authorList>
            <person name="Grozner D."/>
            <person name="Forro B."/>
            <person name="Sulyok K.M."/>
            <person name="Marton S."/>
            <person name="Kreizinger Z."/>
            <person name="Banyai K."/>
            <person name="Gyuranecz M."/>
        </authorList>
    </citation>
    <scope>NUCLEOTIDE SEQUENCE [LARGE SCALE GENOMIC DNA]</scope>
    <source>
        <strain evidence="2">NCTC 10199</strain>
    </source>
</reference>
<name>A0A2Z4LMF5_9BACT</name>
<dbReference type="RefSeq" id="WP_029330162.1">
    <property type="nucleotide sequence ID" value="NZ_CP030103.1"/>
</dbReference>
<dbReference type="GO" id="GO:0006302">
    <property type="term" value="P:double-strand break repair"/>
    <property type="evidence" value="ECO:0007669"/>
    <property type="project" value="TreeGrafter"/>
</dbReference>
<dbReference type="EMBL" id="CP030103">
    <property type="protein sequence ID" value="AWX42972.1"/>
    <property type="molecule type" value="Genomic_DNA"/>
</dbReference>
<evidence type="ECO:0000313" key="1">
    <source>
        <dbReference type="EMBL" id="AWX42972.1"/>
    </source>
</evidence>
<dbReference type="OrthoDB" id="404042at2"/>
<dbReference type="InterPro" id="IPR012340">
    <property type="entry name" value="NA-bd_OB-fold"/>
</dbReference>
<dbReference type="Proteomes" id="UP000249865">
    <property type="component" value="Chromosome"/>
</dbReference>
<dbReference type="Pfam" id="PF11967">
    <property type="entry name" value="RecO_N"/>
    <property type="match status" value="1"/>
</dbReference>
<evidence type="ECO:0000313" key="2">
    <source>
        <dbReference type="Proteomes" id="UP000249865"/>
    </source>
</evidence>
<protein>
    <submittedName>
        <fullName evidence="1">DNA repair protein RecO</fullName>
    </submittedName>
</protein>
<dbReference type="Pfam" id="PF02565">
    <property type="entry name" value="RecO_C"/>
    <property type="match status" value="1"/>
</dbReference>
<gene>
    <name evidence="1" type="primary">recO</name>
    <name evidence="1" type="ORF">DK849_02785</name>
</gene>